<dbReference type="Proteomes" id="UP001596180">
    <property type="component" value="Unassembled WGS sequence"/>
</dbReference>
<comment type="caution">
    <text evidence="1">The sequence shown here is derived from an EMBL/GenBank/DDBJ whole genome shotgun (WGS) entry which is preliminary data.</text>
</comment>
<name>A0ABW1E050_9ACTN</name>
<sequence length="132" mass="14470">MTDADVEATAAITRMIEAFQEQLVTIDELRARMPDPRARESNLRGQLDALEAQLADRDAYLKLADDLEGFLAQLRENAGTAEVPERQRVLRLLVKDVLVGPRRSPSGTAYPCVSAALAGNLIRPGCAACWYS</sequence>
<evidence type="ECO:0000313" key="1">
    <source>
        <dbReference type="EMBL" id="MFC5853787.1"/>
    </source>
</evidence>
<proteinExistence type="predicted"/>
<gene>
    <name evidence="1" type="ORF">ACFPZI_18845</name>
</gene>
<dbReference type="RefSeq" id="WP_381364423.1">
    <property type="nucleotide sequence ID" value="NZ_JBHSOA010000039.1"/>
</dbReference>
<accession>A0ABW1E050</accession>
<dbReference type="EMBL" id="JBHSOA010000039">
    <property type="protein sequence ID" value="MFC5853787.1"/>
    <property type="molecule type" value="Genomic_DNA"/>
</dbReference>
<evidence type="ECO:0000313" key="2">
    <source>
        <dbReference type="Proteomes" id="UP001596180"/>
    </source>
</evidence>
<protein>
    <submittedName>
        <fullName evidence="1">Uncharacterized protein</fullName>
    </submittedName>
</protein>
<keyword evidence="2" id="KW-1185">Reference proteome</keyword>
<organism evidence="1 2">
    <name type="scientific">Streptomyces chlorus</name>
    <dbReference type="NCBI Taxonomy" id="887452"/>
    <lineage>
        <taxon>Bacteria</taxon>
        <taxon>Bacillati</taxon>
        <taxon>Actinomycetota</taxon>
        <taxon>Actinomycetes</taxon>
        <taxon>Kitasatosporales</taxon>
        <taxon>Streptomycetaceae</taxon>
        <taxon>Streptomyces</taxon>
    </lineage>
</organism>
<reference evidence="2" key="1">
    <citation type="journal article" date="2019" name="Int. J. Syst. Evol. Microbiol.">
        <title>The Global Catalogue of Microorganisms (GCM) 10K type strain sequencing project: providing services to taxonomists for standard genome sequencing and annotation.</title>
        <authorList>
            <consortium name="The Broad Institute Genomics Platform"/>
            <consortium name="The Broad Institute Genome Sequencing Center for Infectious Disease"/>
            <person name="Wu L."/>
            <person name="Ma J."/>
        </authorList>
    </citation>
    <scope>NUCLEOTIDE SEQUENCE [LARGE SCALE GENOMIC DNA]</scope>
    <source>
        <strain evidence="2">JCM 10411</strain>
    </source>
</reference>